<dbReference type="InterPro" id="IPR017441">
    <property type="entry name" value="Protein_kinase_ATP_BS"/>
</dbReference>
<dbReference type="SUPFAM" id="SSF56112">
    <property type="entry name" value="Protein kinase-like (PK-like)"/>
    <property type="match status" value="1"/>
</dbReference>
<evidence type="ECO:0000256" key="9">
    <source>
        <dbReference type="SAM" id="MobiDB-lite"/>
    </source>
</evidence>
<feature type="domain" description="CNH" evidence="11">
    <location>
        <begin position="713"/>
        <end position="1003"/>
    </location>
</feature>
<dbReference type="Pfam" id="PF00069">
    <property type="entry name" value="Pkinase"/>
    <property type="match status" value="1"/>
</dbReference>
<proteinExistence type="inferred from homology"/>
<dbReference type="SMART" id="SM00220">
    <property type="entry name" value="S_TKc"/>
    <property type="match status" value="1"/>
</dbReference>
<evidence type="ECO:0000256" key="4">
    <source>
        <dbReference type="ARBA" id="ARBA00022679"/>
    </source>
</evidence>
<evidence type="ECO:0000256" key="1">
    <source>
        <dbReference type="ARBA" id="ARBA00008874"/>
    </source>
</evidence>
<dbReference type="PANTHER" id="PTHR47096">
    <property type="entry name" value="MISSHAPEN LIKE KINASE 1"/>
    <property type="match status" value="1"/>
</dbReference>
<feature type="compositionally biased region" description="Polar residues" evidence="9">
    <location>
        <begin position="559"/>
        <end position="572"/>
    </location>
</feature>
<dbReference type="PROSITE" id="PS00108">
    <property type="entry name" value="PROTEIN_KINASE_ST"/>
    <property type="match status" value="1"/>
</dbReference>
<feature type="binding site" evidence="8">
    <location>
        <position position="57"/>
    </location>
    <ligand>
        <name>ATP</name>
        <dbReference type="ChEBI" id="CHEBI:30616"/>
    </ligand>
</feature>
<dbReference type="PROSITE" id="PS00107">
    <property type="entry name" value="PROTEIN_KINASE_ATP"/>
    <property type="match status" value="1"/>
</dbReference>
<evidence type="ECO:0000256" key="5">
    <source>
        <dbReference type="ARBA" id="ARBA00022741"/>
    </source>
</evidence>
<dbReference type="Gene3D" id="1.10.510.10">
    <property type="entry name" value="Transferase(Phosphotransferase) domain 1"/>
    <property type="match status" value="1"/>
</dbReference>
<dbReference type="EMBL" id="CAXAJV020001293">
    <property type="protein sequence ID" value="CAL7943856.1"/>
    <property type="molecule type" value="Genomic_DNA"/>
</dbReference>
<feature type="compositionally biased region" description="Basic and acidic residues" evidence="9">
    <location>
        <begin position="600"/>
        <end position="609"/>
    </location>
</feature>
<dbReference type="Pfam" id="PF00780">
    <property type="entry name" value="CNH"/>
    <property type="match status" value="1"/>
</dbReference>
<dbReference type="Proteomes" id="UP001642520">
    <property type="component" value="Unassembled WGS sequence"/>
</dbReference>
<dbReference type="InterPro" id="IPR001180">
    <property type="entry name" value="CNH_dom"/>
</dbReference>
<dbReference type="EC" id="2.7.11.1" evidence="2"/>
<feature type="domain" description="Protein kinase" evidence="10">
    <location>
        <begin position="28"/>
        <end position="292"/>
    </location>
</feature>
<evidence type="ECO:0000256" key="7">
    <source>
        <dbReference type="ARBA" id="ARBA00022840"/>
    </source>
</evidence>
<evidence type="ECO:0000256" key="2">
    <source>
        <dbReference type="ARBA" id="ARBA00012513"/>
    </source>
</evidence>
<keyword evidence="4" id="KW-0808">Transferase</keyword>
<evidence type="ECO:0000259" key="10">
    <source>
        <dbReference type="PROSITE" id="PS50011"/>
    </source>
</evidence>
<feature type="compositionally biased region" description="Pro residues" evidence="9">
    <location>
        <begin position="410"/>
        <end position="421"/>
    </location>
</feature>
<organism evidence="12 13">
    <name type="scientific">Xylocopa violacea</name>
    <name type="common">Violet carpenter bee</name>
    <name type="synonym">Apis violacea</name>
    <dbReference type="NCBI Taxonomy" id="135666"/>
    <lineage>
        <taxon>Eukaryota</taxon>
        <taxon>Metazoa</taxon>
        <taxon>Ecdysozoa</taxon>
        <taxon>Arthropoda</taxon>
        <taxon>Hexapoda</taxon>
        <taxon>Insecta</taxon>
        <taxon>Pterygota</taxon>
        <taxon>Neoptera</taxon>
        <taxon>Endopterygota</taxon>
        <taxon>Hymenoptera</taxon>
        <taxon>Apocrita</taxon>
        <taxon>Aculeata</taxon>
        <taxon>Apoidea</taxon>
        <taxon>Anthophila</taxon>
        <taxon>Apidae</taxon>
        <taxon>Xylocopa</taxon>
        <taxon>Xylocopa</taxon>
    </lineage>
</organism>
<accession>A0ABP1NS62</accession>
<evidence type="ECO:0000313" key="12">
    <source>
        <dbReference type="EMBL" id="CAL7943856.1"/>
    </source>
</evidence>
<feature type="compositionally biased region" description="Basic and acidic residues" evidence="9">
    <location>
        <begin position="378"/>
        <end position="391"/>
    </location>
</feature>
<feature type="region of interest" description="Disordered" evidence="9">
    <location>
        <begin position="365"/>
        <end position="653"/>
    </location>
</feature>
<dbReference type="PANTHER" id="PTHR47096:SF1">
    <property type="entry name" value="MISSHAPEN LIKE KINASE 1"/>
    <property type="match status" value="1"/>
</dbReference>
<comment type="caution">
    <text evidence="12">The sequence shown here is derived from an EMBL/GenBank/DDBJ whole genome shotgun (WGS) entry which is preliminary data.</text>
</comment>
<dbReference type="Gene3D" id="3.30.200.20">
    <property type="entry name" value="Phosphorylase Kinase, domain 1"/>
    <property type="match status" value="1"/>
</dbReference>
<feature type="region of interest" description="Disordered" evidence="9">
    <location>
        <begin position="311"/>
        <end position="340"/>
    </location>
</feature>
<dbReference type="SMART" id="SM00036">
    <property type="entry name" value="CNH"/>
    <property type="match status" value="1"/>
</dbReference>
<evidence type="ECO:0000313" key="13">
    <source>
        <dbReference type="Proteomes" id="UP001642520"/>
    </source>
</evidence>
<gene>
    <name evidence="12" type="ORF">XYLVIOL_LOCUS6330</name>
</gene>
<evidence type="ECO:0000256" key="6">
    <source>
        <dbReference type="ARBA" id="ARBA00022777"/>
    </source>
</evidence>
<keyword evidence="7 8" id="KW-0067">ATP-binding</keyword>
<reference evidence="12 13" key="1">
    <citation type="submission" date="2024-08" db="EMBL/GenBank/DDBJ databases">
        <authorList>
            <person name="Will J Nash"/>
            <person name="Angela Man"/>
            <person name="Seanna McTaggart"/>
            <person name="Kendall Baker"/>
            <person name="Tom Barker"/>
            <person name="Leah Catchpole"/>
            <person name="Alex Durrant"/>
            <person name="Karim Gharbi"/>
            <person name="Naomi Irish"/>
            <person name="Gemy Kaithakottil"/>
            <person name="Debby Ku"/>
            <person name="Aaliyah Providence"/>
            <person name="Felix Shaw"/>
            <person name="David Swarbreck"/>
            <person name="Chris Watkins"/>
            <person name="Ann M. McCartney"/>
            <person name="Giulio Formenti"/>
            <person name="Alice Mouton"/>
            <person name="Noel Vella"/>
            <person name="Bjorn M von Reumont"/>
            <person name="Adriana Vella"/>
            <person name="Wilfried Haerty"/>
        </authorList>
    </citation>
    <scope>NUCLEOTIDE SEQUENCE [LARGE SCALE GENOMIC DNA]</scope>
</reference>
<name>A0ABP1NS62_XYLVO</name>
<keyword evidence="13" id="KW-1185">Reference proteome</keyword>
<comment type="similarity">
    <text evidence="1">Belongs to the protein kinase superfamily. STE Ser/Thr protein kinase family. STE20 subfamily.</text>
</comment>
<protein>
    <recommendedName>
        <fullName evidence="2">non-specific serine/threonine protein kinase</fullName>
        <ecNumber evidence="2">2.7.11.1</ecNumber>
    </recommendedName>
</protein>
<keyword evidence="5 8" id="KW-0547">Nucleotide-binding</keyword>
<dbReference type="InterPro" id="IPR000719">
    <property type="entry name" value="Prot_kinase_dom"/>
</dbReference>
<dbReference type="PROSITE" id="PS50219">
    <property type="entry name" value="CNH"/>
    <property type="match status" value="1"/>
</dbReference>
<dbReference type="InterPro" id="IPR051700">
    <property type="entry name" value="STE20_Ser-Thr_kinase"/>
</dbReference>
<evidence type="ECO:0000259" key="11">
    <source>
        <dbReference type="PROSITE" id="PS50219"/>
    </source>
</evidence>
<evidence type="ECO:0000256" key="8">
    <source>
        <dbReference type="PROSITE-ProRule" id="PRU10141"/>
    </source>
</evidence>
<keyword evidence="6" id="KW-0418">Kinase</keyword>
<dbReference type="InterPro" id="IPR011009">
    <property type="entry name" value="Kinase-like_dom_sf"/>
</dbReference>
<dbReference type="PROSITE" id="PS50011">
    <property type="entry name" value="PROTEIN_KINASE_DOM"/>
    <property type="match status" value="1"/>
</dbReference>
<evidence type="ECO:0000256" key="3">
    <source>
        <dbReference type="ARBA" id="ARBA00022527"/>
    </source>
</evidence>
<feature type="compositionally biased region" description="Low complexity" evidence="9">
    <location>
        <begin position="616"/>
        <end position="630"/>
    </location>
</feature>
<feature type="compositionally biased region" description="Basic and acidic residues" evidence="9">
    <location>
        <begin position="643"/>
        <end position="653"/>
    </location>
</feature>
<keyword evidence="3" id="KW-0723">Serine/threonine-protein kinase</keyword>
<dbReference type="CDD" id="cd06608">
    <property type="entry name" value="STKc_myosinIII_N_like"/>
    <property type="match status" value="1"/>
</dbReference>
<feature type="compositionally biased region" description="Gly residues" evidence="9">
    <location>
        <begin position="443"/>
        <end position="453"/>
    </location>
</feature>
<sequence length="1029" mass="114303">MAHNLAPSVNCSLDDIDLNALKEPAGIFELIEVVGNGTYGQVYKGRHTKTGQLAAIKVMDVTEDEEEEIKLEINVLKRYSNHRNIATYYGAFVKKSSPGKDDQLWLVMEYCGAGSVTDLVKSTKGQSLKEEWIAYISREILRGLSYLHSNKVIHRDIKGQNVLLTDNAEVKLVDFGVSAQLDRTIGRRNTFIGTPYWMAPEVIACDENPDATYDNRSDLWSLGITALEMAESQPPLCDLHPMRALFLIPRNPPPRLKSKKWAKKFHGFIETVLVKDYHQRPYTEQLLKHPFIRDQPTERQVRIQLKDHIDRCKKRKQEKERDDYRYSGSENEEDEPALAGEASSIVQAPGGDTLRRNFQQIQEGRTLTQEVAPQPPAAKEKPNSRAQRDIPEPGPPARPAIPHRLIVVPDPQPPSRPLPPTPRDDPRQPHKVSTPPSNHQPLIGGGGSGGSGGQAASQRNSHVFKPMLPPRKPEGPEAPPRPNRQHKGPTASSTSNSGQPASSNDQNNKQMPQSSSILDPALSVESDSDDDLEDAGGNNARNDGTLLASDPPKPLPSADPSTTSSHNAQNSHLEGGAPNRPLPPTPDEEESGDRTLVMKRNREGGDRSRGGGSGGDFQRSDSSPGSRPSSVLPDLLTSSPGQRQDKTTSEEYRQAVKAPTPFALQQKQRSFLTFGFGAGPARRESHVNVNVTPTSHDLASDTPEIRKYKKRFNSEILCAALWGVNLLIGTENGLVLLDRSGQGKVYQLINRRRFQQMEVLEGQNILVTISGKKNRVRVYYLSWLKSKILRTDGHSDQVERRNGWINVGDLQGAVHFKIVKYERIKFLVIALKDSIEIYAWAPKPYHKFMAFKSFGELAHRPLLVDLTIEEGTRLKVIYGSADGFHAVDLDSATVYDIYLPKHTQGPICPHCIVALPNSNGMQLLLCYDNEGVYVNTYGRLSKTMVLQWGEMPTSVAYIGTGQIMGWGNKAIEIRSVESGHLDGVFMHKKAQRLKFLCERNDKVFFSSAKGGSACQIYFMTLNKPGMANW</sequence>
<feature type="compositionally biased region" description="Polar residues" evidence="9">
    <location>
        <begin position="490"/>
        <end position="517"/>
    </location>
</feature>
<dbReference type="InterPro" id="IPR008271">
    <property type="entry name" value="Ser/Thr_kinase_AS"/>
</dbReference>